<dbReference type="PaxDb" id="3827-XP_004511270.1"/>
<dbReference type="PANTHER" id="PTHR31589">
    <property type="entry name" value="PROTEIN, PUTATIVE (DUF239)-RELATED-RELATED"/>
    <property type="match status" value="1"/>
</dbReference>
<proteinExistence type="predicted"/>
<dbReference type="InterPro" id="IPR004314">
    <property type="entry name" value="Neprosin"/>
</dbReference>
<evidence type="ECO:0000313" key="2">
    <source>
        <dbReference type="Proteomes" id="UP000087171"/>
    </source>
</evidence>
<organism evidence="2 3">
    <name type="scientific">Cicer arietinum</name>
    <name type="common">Chickpea</name>
    <name type="synonym">Garbanzo</name>
    <dbReference type="NCBI Taxonomy" id="3827"/>
    <lineage>
        <taxon>Eukaryota</taxon>
        <taxon>Viridiplantae</taxon>
        <taxon>Streptophyta</taxon>
        <taxon>Embryophyta</taxon>
        <taxon>Tracheophyta</taxon>
        <taxon>Spermatophyta</taxon>
        <taxon>Magnoliopsida</taxon>
        <taxon>eudicotyledons</taxon>
        <taxon>Gunneridae</taxon>
        <taxon>Pentapetalae</taxon>
        <taxon>rosids</taxon>
        <taxon>fabids</taxon>
        <taxon>Fabales</taxon>
        <taxon>Fabaceae</taxon>
        <taxon>Papilionoideae</taxon>
        <taxon>50 kb inversion clade</taxon>
        <taxon>NPAAA clade</taxon>
        <taxon>Hologalegina</taxon>
        <taxon>IRL clade</taxon>
        <taxon>Cicereae</taxon>
        <taxon>Cicer</taxon>
    </lineage>
</organism>
<sequence>MSKPSSPNIFKRESINEFPIAKHEYAIAIASEGEYYGGKAFFNVWDPYVSDNEFSLAQMWVASGSTFVNSLEVVHVICIQVYKGLYKDNLPKLFIYWTADTYETTGCYNLKCPGFVQTNKKILLGGSFAKISKYNGKQYSFTPMIWKDSKTQNWWLRVGPDIIGYWPSSLVPLLKNHASIVHFGGEIVDTGPIWYHTYTQMGSGNFPNEGFGRAAYVRTLQVVEANNYLTQIPIPQFEARFPNCYDIKQGFSNAWGKYFYYGGPGQNSKCTRGNK</sequence>
<dbReference type="AlphaFoldDB" id="A0A3Q7YDY8"/>
<dbReference type="PROSITE" id="PS52045">
    <property type="entry name" value="NEPROSIN_PEP_CD"/>
    <property type="match status" value="1"/>
</dbReference>
<dbReference type="Gene3D" id="3.90.1320.10">
    <property type="entry name" value="Outer-capsid protein sigma 3, large lobe"/>
    <property type="match status" value="1"/>
</dbReference>
<dbReference type="OrthoDB" id="1858978at2759"/>
<gene>
    <name evidence="3" type="primary">LOC101510978</name>
</gene>
<dbReference type="Pfam" id="PF03080">
    <property type="entry name" value="Neprosin"/>
    <property type="match status" value="1"/>
</dbReference>
<dbReference type="STRING" id="3827.A0A3Q7YDY8"/>
<feature type="domain" description="Neprosin PEP catalytic" evidence="1">
    <location>
        <begin position="17"/>
        <end position="271"/>
    </location>
</feature>
<evidence type="ECO:0000259" key="1">
    <source>
        <dbReference type="PROSITE" id="PS52045"/>
    </source>
</evidence>
<accession>A0A3Q7YDY8</accession>
<dbReference type="RefSeq" id="XP_027192732.1">
    <property type="nucleotide sequence ID" value="XM_027336931.1"/>
</dbReference>
<name>A0A3Q7YDY8_CICAR</name>
<protein>
    <submittedName>
        <fullName evidence="3">Uncharacterized protein LOC101510978</fullName>
    </submittedName>
</protein>
<dbReference type="Proteomes" id="UP000087171">
    <property type="component" value="Chromosome Ca7"/>
</dbReference>
<dbReference type="PANTHER" id="PTHR31589:SF110">
    <property type="entry name" value="PROTEIN, PUTATIVE (DUF239)-RELATED"/>
    <property type="match status" value="1"/>
</dbReference>
<reference evidence="3" key="2">
    <citation type="submission" date="2025-08" db="UniProtKB">
        <authorList>
            <consortium name="RefSeq"/>
        </authorList>
    </citation>
    <scope>IDENTIFICATION</scope>
    <source>
        <tissue evidence="3">Etiolated seedlings</tissue>
    </source>
</reference>
<reference evidence="2" key="1">
    <citation type="journal article" date="2013" name="Nat. Biotechnol.">
        <title>Draft genome sequence of chickpea (Cicer arietinum) provides a resource for trait improvement.</title>
        <authorList>
            <person name="Varshney R.K."/>
            <person name="Song C."/>
            <person name="Saxena R.K."/>
            <person name="Azam S."/>
            <person name="Yu S."/>
            <person name="Sharpe A.G."/>
            <person name="Cannon S."/>
            <person name="Baek J."/>
            <person name="Rosen B.D."/>
            <person name="Tar'an B."/>
            <person name="Millan T."/>
            <person name="Zhang X."/>
            <person name="Ramsay L.D."/>
            <person name="Iwata A."/>
            <person name="Wang Y."/>
            <person name="Nelson W."/>
            <person name="Farmer A.D."/>
            <person name="Gaur P.M."/>
            <person name="Soderlund C."/>
            <person name="Penmetsa R.V."/>
            <person name="Xu C."/>
            <person name="Bharti A.K."/>
            <person name="He W."/>
            <person name="Winter P."/>
            <person name="Zhao S."/>
            <person name="Hane J.K."/>
            <person name="Carrasquilla-Garcia N."/>
            <person name="Condie J.A."/>
            <person name="Upadhyaya H.D."/>
            <person name="Luo M.C."/>
            <person name="Thudi M."/>
            <person name="Gowda C.L."/>
            <person name="Singh N.P."/>
            <person name="Lichtenzveig J."/>
            <person name="Gali K.K."/>
            <person name="Rubio J."/>
            <person name="Nadarajan N."/>
            <person name="Dolezel J."/>
            <person name="Bansal K.C."/>
            <person name="Xu X."/>
            <person name="Edwards D."/>
            <person name="Zhang G."/>
            <person name="Kahl G."/>
            <person name="Gil J."/>
            <person name="Singh K.B."/>
            <person name="Datta S.K."/>
            <person name="Jackson S.A."/>
            <person name="Wang J."/>
            <person name="Cook D.R."/>
        </authorList>
    </citation>
    <scope>NUCLEOTIDE SEQUENCE [LARGE SCALE GENOMIC DNA]</scope>
    <source>
        <strain evidence="2">cv. CDC Frontier</strain>
    </source>
</reference>
<keyword evidence="2" id="KW-1185">Reference proteome</keyword>
<evidence type="ECO:0000313" key="3">
    <source>
        <dbReference type="RefSeq" id="XP_027192732.1"/>
    </source>
</evidence>
<dbReference type="InterPro" id="IPR053168">
    <property type="entry name" value="Glutamic_endopeptidase"/>
</dbReference>